<dbReference type="SUPFAM" id="SSF48498">
    <property type="entry name" value="Tetracyclin repressor-like, C-terminal domain"/>
    <property type="match status" value="1"/>
</dbReference>
<keyword evidence="1" id="KW-0805">Transcription regulation</keyword>
<protein>
    <submittedName>
        <fullName evidence="6">DNA-binding transcriptional regulator, AcrR family</fullName>
    </submittedName>
</protein>
<feature type="DNA-binding region" description="H-T-H motif" evidence="4">
    <location>
        <begin position="248"/>
        <end position="267"/>
    </location>
</feature>
<keyword evidence="3" id="KW-0804">Transcription</keyword>
<organism evidence="6 7">
    <name type="scientific">Parafrankia irregularis</name>
    <dbReference type="NCBI Taxonomy" id="795642"/>
    <lineage>
        <taxon>Bacteria</taxon>
        <taxon>Bacillati</taxon>
        <taxon>Actinomycetota</taxon>
        <taxon>Actinomycetes</taxon>
        <taxon>Frankiales</taxon>
        <taxon>Frankiaceae</taxon>
        <taxon>Parafrankia</taxon>
    </lineage>
</organism>
<dbReference type="GO" id="GO:0003700">
    <property type="term" value="F:DNA-binding transcription factor activity"/>
    <property type="evidence" value="ECO:0007669"/>
    <property type="project" value="TreeGrafter"/>
</dbReference>
<reference evidence="7" key="1">
    <citation type="submission" date="2015-11" db="EMBL/GenBank/DDBJ databases">
        <authorList>
            <person name="Varghese N."/>
        </authorList>
    </citation>
    <scope>NUCLEOTIDE SEQUENCE [LARGE SCALE GENOMIC DNA]</scope>
    <source>
        <strain evidence="7">DSM 45899</strain>
    </source>
</reference>
<evidence type="ECO:0000256" key="3">
    <source>
        <dbReference type="ARBA" id="ARBA00023163"/>
    </source>
</evidence>
<dbReference type="Pfam" id="PF00440">
    <property type="entry name" value="TetR_N"/>
    <property type="match status" value="2"/>
</dbReference>
<feature type="domain" description="HTH tetR-type" evidence="5">
    <location>
        <begin position="17"/>
        <end position="77"/>
    </location>
</feature>
<dbReference type="GO" id="GO:0000976">
    <property type="term" value="F:transcription cis-regulatory region binding"/>
    <property type="evidence" value="ECO:0007669"/>
    <property type="project" value="TreeGrafter"/>
</dbReference>
<name>A0A0S4QS50_9ACTN</name>
<keyword evidence="7" id="KW-1185">Reference proteome</keyword>
<dbReference type="EMBL" id="FAOZ01000016">
    <property type="protein sequence ID" value="CUU58041.1"/>
    <property type="molecule type" value="Genomic_DNA"/>
</dbReference>
<dbReference type="InterPro" id="IPR036271">
    <property type="entry name" value="Tet_transcr_reg_TetR-rel_C_sf"/>
</dbReference>
<sequence length="406" mass="44089">MQATSTAQTTPGRRRPRNRKAQIALAAAELFCERGYHGVGIDEIAAVVGISGPAVYRHFPNKYAILLHASRELIDTLVTAADEALAVPEEPAEQMARLLAATARVSVQRRRVGALYQWQARYLEPAHQGEVRAGLTALVRRISDLLLELRPDLPPPSAVLLSRAALSAIGSISTHRAAIADSRAEQILRSAAWTLLTTDLPAAVRHATAGGSEPAGGGSASMRPGSRREALLTEAVRLFDRLGYHAVSIDDIGRAAGINASGVYRYFPGKADLLAAVYYRAAERLSTSTTSALATASSPADALRRLIDAYVDLTFAHNDLVSVYLAENNNLPTPDRHELRRLQREHVEEWVRLLVTIRPELAASEARLLAHAALNLVMDLGRTTSFNRSDGSEQLVRFLALRMLVP</sequence>
<evidence type="ECO:0000313" key="7">
    <source>
        <dbReference type="Proteomes" id="UP000198802"/>
    </source>
</evidence>
<dbReference type="Proteomes" id="UP000198802">
    <property type="component" value="Unassembled WGS sequence"/>
</dbReference>
<evidence type="ECO:0000256" key="1">
    <source>
        <dbReference type="ARBA" id="ARBA00023015"/>
    </source>
</evidence>
<dbReference type="PRINTS" id="PR00455">
    <property type="entry name" value="HTHTETR"/>
</dbReference>
<dbReference type="PANTHER" id="PTHR30055">
    <property type="entry name" value="HTH-TYPE TRANSCRIPTIONAL REGULATOR RUTR"/>
    <property type="match status" value="1"/>
</dbReference>
<dbReference type="Gene3D" id="1.10.357.10">
    <property type="entry name" value="Tetracycline Repressor, domain 2"/>
    <property type="match status" value="2"/>
</dbReference>
<dbReference type="InterPro" id="IPR001647">
    <property type="entry name" value="HTH_TetR"/>
</dbReference>
<dbReference type="InterPro" id="IPR050109">
    <property type="entry name" value="HTH-type_TetR-like_transc_reg"/>
</dbReference>
<feature type="domain" description="HTH tetR-type" evidence="5">
    <location>
        <begin position="225"/>
        <end position="285"/>
    </location>
</feature>
<feature type="DNA-binding region" description="H-T-H motif" evidence="4">
    <location>
        <begin position="40"/>
        <end position="59"/>
    </location>
</feature>
<gene>
    <name evidence="6" type="ORF">Ga0074812_11671</name>
</gene>
<evidence type="ECO:0000256" key="4">
    <source>
        <dbReference type="PROSITE-ProRule" id="PRU00335"/>
    </source>
</evidence>
<evidence type="ECO:0000313" key="6">
    <source>
        <dbReference type="EMBL" id="CUU58041.1"/>
    </source>
</evidence>
<keyword evidence="2 4" id="KW-0238">DNA-binding</keyword>
<dbReference type="Pfam" id="PF17932">
    <property type="entry name" value="TetR_C_24"/>
    <property type="match status" value="1"/>
</dbReference>
<dbReference type="InterPro" id="IPR041490">
    <property type="entry name" value="KstR2_TetR_C"/>
</dbReference>
<evidence type="ECO:0000259" key="5">
    <source>
        <dbReference type="PROSITE" id="PS50977"/>
    </source>
</evidence>
<dbReference type="PANTHER" id="PTHR30055:SF234">
    <property type="entry name" value="HTH-TYPE TRANSCRIPTIONAL REGULATOR BETI"/>
    <property type="match status" value="1"/>
</dbReference>
<evidence type="ECO:0000256" key="2">
    <source>
        <dbReference type="ARBA" id="ARBA00023125"/>
    </source>
</evidence>
<proteinExistence type="predicted"/>
<dbReference type="PROSITE" id="PS50977">
    <property type="entry name" value="HTH_TETR_2"/>
    <property type="match status" value="2"/>
</dbReference>
<dbReference type="InterPro" id="IPR009057">
    <property type="entry name" value="Homeodomain-like_sf"/>
</dbReference>
<accession>A0A0S4QS50</accession>
<dbReference type="Gene3D" id="1.10.10.60">
    <property type="entry name" value="Homeodomain-like"/>
    <property type="match status" value="2"/>
</dbReference>
<dbReference type="SUPFAM" id="SSF46689">
    <property type="entry name" value="Homeodomain-like"/>
    <property type="match status" value="2"/>
</dbReference>
<dbReference type="AlphaFoldDB" id="A0A0S4QS50"/>
<dbReference type="RefSeq" id="WP_091280464.1">
    <property type="nucleotide sequence ID" value="NZ_FAOZ01000016.1"/>
</dbReference>